<evidence type="ECO:0000256" key="2">
    <source>
        <dbReference type="ARBA" id="ARBA00022857"/>
    </source>
</evidence>
<keyword evidence="6" id="KW-1185">Reference proteome</keyword>
<keyword evidence="2" id="KW-0521">NADP</keyword>
<dbReference type="SUPFAM" id="SSF51735">
    <property type="entry name" value="NAD(P)-binding Rossmann-fold domains"/>
    <property type="match status" value="1"/>
</dbReference>
<dbReference type="SMART" id="SM00822">
    <property type="entry name" value="PKS_KR"/>
    <property type="match status" value="1"/>
</dbReference>
<dbReference type="EMBL" id="JARFYN010000079">
    <property type="protein sequence ID" value="MDL2410382.1"/>
    <property type="molecule type" value="Genomic_DNA"/>
</dbReference>
<dbReference type="CDD" id="cd05233">
    <property type="entry name" value="SDR_c"/>
    <property type="match status" value="1"/>
</dbReference>
<name>A0ABT7KP41_9HYPH</name>
<proteinExistence type="inferred from homology"/>
<dbReference type="Pfam" id="PF13561">
    <property type="entry name" value="adh_short_C2"/>
    <property type="match status" value="1"/>
</dbReference>
<feature type="domain" description="Ketoreductase" evidence="4">
    <location>
        <begin position="8"/>
        <end position="188"/>
    </location>
</feature>
<dbReference type="Gene3D" id="3.40.50.720">
    <property type="entry name" value="NAD(P)-binding Rossmann-like Domain"/>
    <property type="match status" value="1"/>
</dbReference>
<evidence type="ECO:0000256" key="1">
    <source>
        <dbReference type="ARBA" id="ARBA00006484"/>
    </source>
</evidence>
<reference evidence="5" key="1">
    <citation type="submission" date="2023-06" db="EMBL/GenBank/DDBJ databases">
        <title>Phylogenetic Diversity of Rhizobium strains.</title>
        <authorList>
            <person name="Moura F.T."/>
            <person name="Helene L.C.F."/>
            <person name="Hungria M."/>
        </authorList>
    </citation>
    <scope>NUCLEOTIDE SEQUENCE</scope>
    <source>
        <strain evidence="5">CCGE524</strain>
    </source>
</reference>
<dbReference type="Proteomes" id="UP001172630">
    <property type="component" value="Unassembled WGS sequence"/>
</dbReference>
<dbReference type="InterPro" id="IPR057326">
    <property type="entry name" value="KR_dom"/>
</dbReference>
<evidence type="ECO:0000313" key="6">
    <source>
        <dbReference type="Proteomes" id="UP001172630"/>
    </source>
</evidence>
<dbReference type="InterPro" id="IPR002347">
    <property type="entry name" value="SDR_fam"/>
</dbReference>
<organism evidence="5 6">
    <name type="scientific">Rhizobium calliandrae</name>
    <dbReference type="NCBI Taxonomy" id="1312182"/>
    <lineage>
        <taxon>Bacteria</taxon>
        <taxon>Pseudomonadati</taxon>
        <taxon>Pseudomonadota</taxon>
        <taxon>Alphaproteobacteria</taxon>
        <taxon>Hyphomicrobiales</taxon>
        <taxon>Rhizobiaceae</taxon>
        <taxon>Rhizobium/Agrobacterium group</taxon>
        <taxon>Rhizobium</taxon>
    </lineage>
</organism>
<dbReference type="PANTHER" id="PTHR43618:SF8">
    <property type="entry name" value="7ALPHA-HYDROXYSTEROID DEHYDROGENASE"/>
    <property type="match status" value="1"/>
</dbReference>
<evidence type="ECO:0000259" key="4">
    <source>
        <dbReference type="SMART" id="SM00822"/>
    </source>
</evidence>
<dbReference type="InterPro" id="IPR052178">
    <property type="entry name" value="Sec_Metab_Biosynth_SDR"/>
</dbReference>
<sequence>MAQSLQGKVALVTGGSSGIGLAAAKRLVAEGASVFISGRRQAELDKAVAEIGTGVTGIQADSSVVADLDRLYGAVRASKGKLDILVANAGILEKATLSEITEGMVDRLLAVNVKGTIFTVQQALPLLSDGASVVLTSSVVANKGLPGGSSVYAATKAAIRALARNWILDLKGRGIRLNVVSPGPIETPGLKGGAPAQVSADAYLAALSQHVPAGRVGSPDEIANVIAFLASDQSSFINGADIQADGGFAQI</sequence>
<dbReference type="RefSeq" id="WP_285884253.1">
    <property type="nucleotide sequence ID" value="NZ_JARFYN010000079.1"/>
</dbReference>
<dbReference type="PANTHER" id="PTHR43618">
    <property type="entry name" value="7-ALPHA-HYDROXYSTEROID DEHYDROGENASE"/>
    <property type="match status" value="1"/>
</dbReference>
<protein>
    <submittedName>
        <fullName evidence="5">SDR family oxidoreductase</fullName>
    </submittedName>
</protein>
<comment type="similarity">
    <text evidence="1">Belongs to the short-chain dehydrogenases/reductases (SDR) family.</text>
</comment>
<keyword evidence="3" id="KW-0560">Oxidoreductase</keyword>
<comment type="caution">
    <text evidence="5">The sequence shown here is derived from an EMBL/GenBank/DDBJ whole genome shotgun (WGS) entry which is preliminary data.</text>
</comment>
<evidence type="ECO:0000256" key="3">
    <source>
        <dbReference type="ARBA" id="ARBA00023002"/>
    </source>
</evidence>
<dbReference type="InterPro" id="IPR036291">
    <property type="entry name" value="NAD(P)-bd_dom_sf"/>
</dbReference>
<dbReference type="PRINTS" id="PR00081">
    <property type="entry name" value="GDHRDH"/>
</dbReference>
<evidence type="ECO:0000313" key="5">
    <source>
        <dbReference type="EMBL" id="MDL2410382.1"/>
    </source>
</evidence>
<accession>A0ABT7KP41</accession>
<gene>
    <name evidence="5" type="ORF">PY650_33260</name>
</gene>